<sequence>MVATYFEHGDLRDTYFVIQTHGHLQMHMTDVRHEQAYPLSRSSKGLSHTLKVHSTADNTAIHSNQVQIPYCYSTRFTFPASGVL</sequence>
<keyword evidence="2" id="KW-1185">Reference proteome</keyword>
<name>A0AAD5QRB1_PARTN</name>
<gene>
    <name evidence="1" type="ORF">KIN20_018201</name>
</gene>
<reference evidence="1" key="1">
    <citation type="submission" date="2021-06" db="EMBL/GenBank/DDBJ databases">
        <title>Parelaphostrongylus tenuis whole genome reference sequence.</title>
        <authorList>
            <person name="Garwood T.J."/>
            <person name="Larsen P.A."/>
            <person name="Fountain-Jones N.M."/>
            <person name="Garbe J.R."/>
            <person name="Macchietto M.G."/>
            <person name="Kania S.A."/>
            <person name="Gerhold R.W."/>
            <person name="Richards J.E."/>
            <person name="Wolf T.M."/>
        </authorList>
    </citation>
    <scope>NUCLEOTIDE SEQUENCE</scope>
    <source>
        <strain evidence="1">MNPRO001-30</strain>
        <tissue evidence="1">Meninges</tissue>
    </source>
</reference>
<comment type="caution">
    <text evidence="1">The sequence shown here is derived from an EMBL/GenBank/DDBJ whole genome shotgun (WGS) entry which is preliminary data.</text>
</comment>
<protein>
    <submittedName>
        <fullName evidence="1">Uncharacterized protein</fullName>
    </submittedName>
</protein>
<evidence type="ECO:0000313" key="1">
    <source>
        <dbReference type="EMBL" id="KAJ1359457.1"/>
    </source>
</evidence>
<proteinExistence type="predicted"/>
<evidence type="ECO:0000313" key="2">
    <source>
        <dbReference type="Proteomes" id="UP001196413"/>
    </source>
</evidence>
<dbReference type="Proteomes" id="UP001196413">
    <property type="component" value="Unassembled WGS sequence"/>
</dbReference>
<accession>A0AAD5QRB1</accession>
<organism evidence="1 2">
    <name type="scientific">Parelaphostrongylus tenuis</name>
    <name type="common">Meningeal worm</name>
    <dbReference type="NCBI Taxonomy" id="148309"/>
    <lineage>
        <taxon>Eukaryota</taxon>
        <taxon>Metazoa</taxon>
        <taxon>Ecdysozoa</taxon>
        <taxon>Nematoda</taxon>
        <taxon>Chromadorea</taxon>
        <taxon>Rhabditida</taxon>
        <taxon>Rhabditina</taxon>
        <taxon>Rhabditomorpha</taxon>
        <taxon>Strongyloidea</taxon>
        <taxon>Metastrongylidae</taxon>
        <taxon>Parelaphostrongylus</taxon>
    </lineage>
</organism>
<dbReference type="EMBL" id="JAHQIW010003624">
    <property type="protein sequence ID" value="KAJ1359457.1"/>
    <property type="molecule type" value="Genomic_DNA"/>
</dbReference>
<dbReference type="AlphaFoldDB" id="A0AAD5QRB1"/>